<evidence type="ECO:0000256" key="2">
    <source>
        <dbReference type="ARBA" id="ARBA00022801"/>
    </source>
</evidence>
<evidence type="ECO:0000256" key="5">
    <source>
        <dbReference type="PROSITE-ProRule" id="PRU00742"/>
    </source>
</evidence>
<dbReference type="Pfam" id="PF00491">
    <property type="entry name" value="Arginase"/>
    <property type="match status" value="1"/>
</dbReference>
<dbReference type="InParanoid" id="D3BL89"/>
<dbReference type="Gene3D" id="3.40.800.10">
    <property type="entry name" value="Ureohydrolase domain"/>
    <property type="match status" value="1"/>
</dbReference>
<dbReference type="NCBIfam" id="TIGR01227">
    <property type="entry name" value="hutG"/>
    <property type="match status" value="1"/>
</dbReference>
<dbReference type="Proteomes" id="UP000001396">
    <property type="component" value="Unassembled WGS sequence"/>
</dbReference>
<evidence type="ECO:0000256" key="3">
    <source>
        <dbReference type="ARBA" id="ARBA00022808"/>
    </source>
</evidence>
<accession>D3BL89</accession>
<dbReference type="InterPro" id="IPR005923">
    <property type="entry name" value="HutG"/>
</dbReference>
<sequence>MHLDKIWSGRSDTESEDSKRIYNIVQFADDDGASLNDYQNATALLGFCCDEGVKRNQGRIGAASAPNEIKRILANLPAHQHQVVYDAGNVECLNGEMEQAQHELSNKITDLLQSNAFPIVLGGGHEVAYASFMGLQQYLDAVGDQRAILIINFDAHFDLRTNREPNSGTSFNQIAEFCASRNQPFTYHCYGVSQLSNTANLFTRAKQLNVNYILDTDMQERFLEKNISLLEQTLEKYDHVYLTVDLDVLPAYICPAVSAPAAYGVSLVVLEEMIKVIRDSKKLRVADIAEYNPRFDQDSITGKVAARIAYTLFSKTTATTTATTMF</sequence>
<keyword evidence="1" id="KW-0479">Metal-binding</keyword>
<dbReference type="GO" id="GO:0050415">
    <property type="term" value="F:formimidoylglutamase activity"/>
    <property type="evidence" value="ECO:0007669"/>
    <property type="project" value="InterPro"/>
</dbReference>
<dbReference type="InterPro" id="IPR020855">
    <property type="entry name" value="Ureohydrolase_Mn_BS"/>
</dbReference>
<evidence type="ECO:0000256" key="4">
    <source>
        <dbReference type="ARBA" id="ARBA00023211"/>
    </source>
</evidence>
<evidence type="ECO:0000313" key="7">
    <source>
        <dbReference type="EMBL" id="EFA77823.1"/>
    </source>
</evidence>
<dbReference type="GO" id="GO:0008783">
    <property type="term" value="F:agmatinase activity"/>
    <property type="evidence" value="ECO:0007669"/>
    <property type="project" value="TreeGrafter"/>
</dbReference>
<name>D3BL89_HETP5</name>
<dbReference type="PROSITE" id="PS51409">
    <property type="entry name" value="ARGINASE_2"/>
    <property type="match status" value="1"/>
</dbReference>
<organism evidence="7 8">
    <name type="scientific">Heterostelium pallidum (strain ATCC 26659 / Pp 5 / PN500)</name>
    <name type="common">Cellular slime mold</name>
    <name type="synonym">Polysphondylium pallidum</name>
    <dbReference type="NCBI Taxonomy" id="670386"/>
    <lineage>
        <taxon>Eukaryota</taxon>
        <taxon>Amoebozoa</taxon>
        <taxon>Evosea</taxon>
        <taxon>Eumycetozoa</taxon>
        <taxon>Dictyostelia</taxon>
        <taxon>Acytosteliales</taxon>
        <taxon>Acytosteliaceae</taxon>
        <taxon>Heterostelium</taxon>
    </lineage>
</organism>
<dbReference type="PROSITE" id="PS01053">
    <property type="entry name" value="ARGINASE_1"/>
    <property type="match status" value="1"/>
</dbReference>
<dbReference type="SUPFAM" id="SSF52768">
    <property type="entry name" value="Arginase/deacetylase"/>
    <property type="match status" value="1"/>
</dbReference>
<dbReference type="GO" id="GO:0033389">
    <property type="term" value="P:putrescine biosynthetic process from arginine, via agmatine"/>
    <property type="evidence" value="ECO:0007669"/>
    <property type="project" value="TreeGrafter"/>
</dbReference>
<dbReference type="InterPro" id="IPR006035">
    <property type="entry name" value="Ureohydrolase"/>
</dbReference>
<evidence type="ECO:0000256" key="1">
    <source>
        <dbReference type="ARBA" id="ARBA00022723"/>
    </source>
</evidence>
<keyword evidence="8" id="KW-1185">Reference proteome</keyword>
<dbReference type="InterPro" id="IPR023696">
    <property type="entry name" value="Ureohydrolase_dom_sf"/>
</dbReference>
<dbReference type="PANTHER" id="PTHR11358">
    <property type="entry name" value="ARGINASE/AGMATINASE"/>
    <property type="match status" value="1"/>
</dbReference>
<comment type="caution">
    <text evidence="7">The sequence shown here is derived from an EMBL/GenBank/DDBJ whole genome shotgun (WGS) entry which is preliminary data.</text>
</comment>
<dbReference type="AlphaFoldDB" id="D3BL89"/>
<comment type="similarity">
    <text evidence="5 6">Belongs to the arginase family.</text>
</comment>
<proteinExistence type="inferred from homology"/>
<dbReference type="PANTHER" id="PTHR11358:SF35">
    <property type="entry name" value="FORMIMIDOYLGLUTAMASE"/>
    <property type="match status" value="1"/>
</dbReference>
<keyword evidence="2 6" id="KW-0378">Hydrolase</keyword>
<keyword evidence="4" id="KW-0464">Manganese</keyword>
<protein>
    <submittedName>
        <fullName evidence="7">Formimidoylglutamase</fullName>
    </submittedName>
</protein>
<evidence type="ECO:0000313" key="8">
    <source>
        <dbReference type="Proteomes" id="UP000001396"/>
    </source>
</evidence>
<dbReference type="HAMAP" id="MF_00737">
    <property type="entry name" value="Formimidoylglutam"/>
    <property type="match status" value="1"/>
</dbReference>
<gene>
    <name evidence="7" type="ORF">PPL_09321</name>
</gene>
<dbReference type="GO" id="GO:0019556">
    <property type="term" value="P:L-histidine catabolic process to glutamate and formamide"/>
    <property type="evidence" value="ECO:0007669"/>
    <property type="project" value="InterPro"/>
</dbReference>
<dbReference type="EMBL" id="ADBJ01000039">
    <property type="protein sequence ID" value="EFA77823.1"/>
    <property type="molecule type" value="Genomic_DNA"/>
</dbReference>
<dbReference type="GeneID" id="31364796"/>
<dbReference type="GO" id="GO:0046872">
    <property type="term" value="F:metal ion binding"/>
    <property type="evidence" value="ECO:0007669"/>
    <property type="project" value="UniProtKB-KW"/>
</dbReference>
<dbReference type="RefSeq" id="XP_020429951.1">
    <property type="nucleotide sequence ID" value="XM_020580118.1"/>
</dbReference>
<keyword evidence="3" id="KW-0369">Histidine metabolism</keyword>
<evidence type="ECO:0000256" key="6">
    <source>
        <dbReference type="RuleBase" id="RU003684"/>
    </source>
</evidence>
<dbReference type="CDD" id="cd09988">
    <property type="entry name" value="Formimidoylglutamase"/>
    <property type="match status" value="1"/>
</dbReference>
<dbReference type="STRING" id="670386.D3BL89"/>
<reference evidence="7 8" key="1">
    <citation type="journal article" date="2011" name="Genome Res.">
        <title>Phylogeny-wide analysis of social amoeba genomes highlights ancient origins for complex intercellular communication.</title>
        <authorList>
            <person name="Heidel A.J."/>
            <person name="Lawal H.M."/>
            <person name="Felder M."/>
            <person name="Schilde C."/>
            <person name="Helps N.R."/>
            <person name="Tunggal B."/>
            <person name="Rivero F."/>
            <person name="John U."/>
            <person name="Schleicher M."/>
            <person name="Eichinger L."/>
            <person name="Platzer M."/>
            <person name="Noegel A.A."/>
            <person name="Schaap P."/>
            <person name="Gloeckner G."/>
        </authorList>
    </citation>
    <scope>NUCLEOTIDE SEQUENCE [LARGE SCALE GENOMIC DNA]</scope>
    <source>
        <strain evidence="8">ATCC 26659 / Pp 5 / PN500</strain>
    </source>
</reference>